<feature type="domain" description="Bacterial phospholipase C C-terminal" evidence="5">
    <location>
        <begin position="502"/>
        <end position="584"/>
    </location>
</feature>
<dbReference type="PROSITE" id="PS51318">
    <property type="entry name" value="TAT"/>
    <property type="match status" value="1"/>
</dbReference>
<keyword evidence="3" id="KW-0378">Hydrolase</keyword>
<organism evidence="6 7">
    <name type="scientific">Phenylobacterium montanum</name>
    <dbReference type="NCBI Taxonomy" id="2823693"/>
    <lineage>
        <taxon>Bacteria</taxon>
        <taxon>Pseudomonadati</taxon>
        <taxon>Pseudomonadota</taxon>
        <taxon>Alphaproteobacteria</taxon>
        <taxon>Caulobacterales</taxon>
        <taxon>Caulobacteraceae</taxon>
        <taxon>Phenylobacterium</taxon>
    </lineage>
</organism>
<dbReference type="InterPro" id="IPR017767">
    <property type="entry name" value="PC-PLC"/>
</dbReference>
<dbReference type="GO" id="GO:0034480">
    <property type="term" value="F:phosphatidylcholine phospholipase C activity"/>
    <property type="evidence" value="ECO:0007669"/>
    <property type="project" value="UniProtKB-EC"/>
</dbReference>
<dbReference type="KEGG" id="caul:KCG34_05035"/>
<dbReference type="InterPro" id="IPR007312">
    <property type="entry name" value="Phosphoesterase"/>
</dbReference>
<feature type="region of interest" description="Disordered" evidence="4">
    <location>
        <begin position="479"/>
        <end position="500"/>
    </location>
</feature>
<evidence type="ECO:0000256" key="4">
    <source>
        <dbReference type="SAM" id="MobiDB-lite"/>
    </source>
</evidence>
<protein>
    <recommendedName>
        <fullName evidence="2">phospholipase C</fullName>
        <ecNumber evidence="2">3.1.4.3</ecNumber>
    </recommendedName>
</protein>
<accession>A0A975G181</accession>
<evidence type="ECO:0000259" key="5">
    <source>
        <dbReference type="Pfam" id="PF05506"/>
    </source>
</evidence>
<evidence type="ECO:0000256" key="3">
    <source>
        <dbReference type="ARBA" id="ARBA00022801"/>
    </source>
</evidence>
<dbReference type="CDD" id="cd16014">
    <property type="entry name" value="PLC"/>
    <property type="match status" value="1"/>
</dbReference>
<dbReference type="GO" id="GO:0016042">
    <property type="term" value="P:lipid catabolic process"/>
    <property type="evidence" value="ECO:0007669"/>
    <property type="project" value="InterPro"/>
</dbReference>
<feature type="compositionally biased region" description="Basic and acidic residues" evidence="4">
    <location>
        <begin position="665"/>
        <end position="676"/>
    </location>
</feature>
<dbReference type="EMBL" id="CP073078">
    <property type="protein sequence ID" value="QUD89248.1"/>
    <property type="molecule type" value="Genomic_DNA"/>
</dbReference>
<reference evidence="6" key="1">
    <citation type="submission" date="2021-04" db="EMBL/GenBank/DDBJ databases">
        <title>The complete genome sequence of Caulobacter sp. S6.</title>
        <authorList>
            <person name="Tang Y."/>
            <person name="Ouyang W."/>
            <person name="Liu Q."/>
            <person name="Huang B."/>
            <person name="Guo Z."/>
            <person name="Lei P."/>
        </authorList>
    </citation>
    <scope>NUCLEOTIDE SEQUENCE</scope>
    <source>
        <strain evidence="6">S6</strain>
    </source>
</reference>
<dbReference type="NCBIfam" id="TIGR03396">
    <property type="entry name" value="PC_PLC"/>
    <property type="match status" value="1"/>
</dbReference>
<evidence type="ECO:0000256" key="1">
    <source>
        <dbReference type="ARBA" id="ARBA00009717"/>
    </source>
</evidence>
<dbReference type="EC" id="3.1.4.3" evidence="2"/>
<comment type="similarity">
    <text evidence="1">Belongs to the bacterial phospholipase C family.</text>
</comment>
<dbReference type="AlphaFoldDB" id="A0A975G181"/>
<dbReference type="PANTHER" id="PTHR31956">
    <property type="entry name" value="NON-SPECIFIC PHOSPHOLIPASE C4-RELATED"/>
    <property type="match status" value="1"/>
</dbReference>
<keyword evidence="7" id="KW-1185">Reference proteome</keyword>
<dbReference type="RefSeq" id="WP_211939300.1">
    <property type="nucleotide sequence ID" value="NZ_CP073078.1"/>
</dbReference>
<dbReference type="InterPro" id="IPR017850">
    <property type="entry name" value="Alkaline_phosphatase_core_sf"/>
</dbReference>
<dbReference type="PANTHER" id="PTHR31956:SF1">
    <property type="entry name" value="NON-SPECIFIC PHOSPHOLIPASE C1"/>
    <property type="match status" value="1"/>
</dbReference>
<evidence type="ECO:0000313" key="7">
    <source>
        <dbReference type="Proteomes" id="UP000676409"/>
    </source>
</evidence>
<sequence length="688" mass="74203">MTAGAGDRRDFLKLAAGAALGAGALPPAIARALATPASRGSGTIRDVEHVVILMQENRSFDHYFGTLRGVRGFGDPRAIGLPGGQSVFLQPKKGGQGSVGPFRLDSDATRAQSLFSLDHSWKGSHARWKRHDAWVTAKGPLTMGYFTRADLPFYYALADAFTVCDAYHCSVFGPTNPNRLYLFSGTSGLALGDQSITVVDNTPLELNETADPARDSPKFDGFSWPTYAERLQGAGVSWKLYQEYDNYGDNGLAYFKSFRGLEPEHPLYRRGRAWAPGSTSENAKQTSGEPLVAQFAADVAAGTLPQVSWIVAPYRLCEHPDASPAEGEHLTARLLEALTAHPEVWSKTVFILNYDENDGFFDHVPPPLPAAGTALGKSTASSDGELYHGEPMGLGPRVPMLVVSPWTKGGFVNSELFDHTSVIRFLEARFGVREPHISPWRRSVAGDLTSVFDFAGAGASWTGGLPDASVEPARAAKARKLPMPKPAEGTQAIPRQEPGQRPARALPYAFEVKAQVGAKDLALTLSNTGKAGATFNLYPAGVGEPRFYTVGAGKSLDDRVVFEGEAYDFSLHGPNGFLRGFRGRAAQGCEAHARFDPATGRLLITLKNSGTGPARLEVAPRDYLHAPARRHHLAPGAELVDAWDLKPSHHWYDFAITSAHDPGFERRIAGHGEDGRPSLSDPALGRQV</sequence>
<dbReference type="Pfam" id="PF05506">
    <property type="entry name" value="PLipase_C_C"/>
    <property type="match status" value="2"/>
</dbReference>
<gene>
    <name evidence="6" type="ORF">KCG34_05035</name>
</gene>
<evidence type="ECO:0000313" key="6">
    <source>
        <dbReference type="EMBL" id="QUD89248.1"/>
    </source>
</evidence>
<feature type="domain" description="Bacterial phospholipase C C-terminal" evidence="5">
    <location>
        <begin position="592"/>
        <end position="671"/>
    </location>
</feature>
<proteinExistence type="inferred from homology"/>
<dbReference type="Proteomes" id="UP000676409">
    <property type="component" value="Chromosome"/>
</dbReference>
<feature type="region of interest" description="Disordered" evidence="4">
    <location>
        <begin position="665"/>
        <end position="688"/>
    </location>
</feature>
<dbReference type="InterPro" id="IPR006311">
    <property type="entry name" value="TAT_signal"/>
</dbReference>
<dbReference type="Pfam" id="PF04185">
    <property type="entry name" value="Phosphoesterase"/>
    <property type="match status" value="1"/>
</dbReference>
<dbReference type="Gene3D" id="3.40.720.10">
    <property type="entry name" value="Alkaline Phosphatase, subunit A"/>
    <property type="match status" value="2"/>
</dbReference>
<evidence type="ECO:0000256" key="2">
    <source>
        <dbReference type="ARBA" id="ARBA00012018"/>
    </source>
</evidence>
<dbReference type="InterPro" id="IPR008475">
    <property type="entry name" value="PLipase_C_C"/>
</dbReference>
<name>A0A975G181_9CAUL</name>